<organism evidence="3 4">
    <name type="scientific">Pseudomassariella vexata</name>
    <dbReference type="NCBI Taxonomy" id="1141098"/>
    <lineage>
        <taxon>Eukaryota</taxon>
        <taxon>Fungi</taxon>
        <taxon>Dikarya</taxon>
        <taxon>Ascomycota</taxon>
        <taxon>Pezizomycotina</taxon>
        <taxon>Sordariomycetes</taxon>
        <taxon>Xylariomycetidae</taxon>
        <taxon>Amphisphaeriales</taxon>
        <taxon>Pseudomassariaceae</taxon>
        <taxon>Pseudomassariella</taxon>
    </lineage>
</organism>
<dbReference type="AlphaFoldDB" id="A0A1Y2DS35"/>
<feature type="transmembrane region" description="Helical" evidence="2">
    <location>
        <begin position="125"/>
        <end position="144"/>
    </location>
</feature>
<feature type="compositionally biased region" description="Basic and acidic residues" evidence="1">
    <location>
        <begin position="44"/>
        <end position="54"/>
    </location>
</feature>
<comment type="caution">
    <text evidence="3">The sequence shown here is derived from an EMBL/GenBank/DDBJ whole genome shotgun (WGS) entry which is preliminary data.</text>
</comment>
<gene>
    <name evidence="3" type="ORF">BCR38DRAFT_410540</name>
</gene>
<name>A0A1Y2DS35_9PEZI</name>
<dbReference type="EMBL" id="MCFJ01000009">
    <property type="protein sequence ID" value="ORY62091.1"/>
    <property type="molecule type" value="Genomic_DNA"/>
</dbReference>
<dbReference type="Proteomes" id="UP000193689">
    <property type="component" value="Unassembled WGS sequence"/>
</dbReference>
<dbReference type="STRING" id="1141098.A0A1Y2DS35"/>
<feature type="transmembrane region" description="Helical" evidence="2">
    <location>
        <begin position="165"/>
        <end position="185"/>
    </location>
</feature>
<keyword evidence="4" id="KW-1185">Reference proteome</keyword>
<feature type="transmembrane region" description="Helical" evidence="2">
    <location>
        <begin position="90"/>
        <end position="113"/>
    </location>
</feature>
<proteinExistence type="predicted"/>
<keyword evidence="2" id="KW-0472">Membrane</keyword>
<reference evidence="3 4" key="1">
    <citation type="submission" date="2016-07" db="EMBL/GenBank/DDBJ databases">
        <title>Pervasive Adenine N6-methylation of Active Genes in Fungi.</title>
        <authorList>
            <consortium name="DOE Joint Genome Institute"/>
            <person name="Mondo S.J."/>
            <person name="Dannebaum R.O."/>
            <person name="Kuo R.C."/>
            <person name="Labutti K."/>
            <person name="Haridas S."/>
            <person name="Kuo A."/>
            <person name="Salamov A."/>
            <person name="Ahrendt S.R."/>
            <person name="Lipzen A."/>
            <person name="Sullivan W."/>
            <person name="Andreopoulos W.B."/>
            <person name="Clum A."/>
            <person name="Lindquist E."/>
            <person name="Daum C."/>
            <person name="Ramamoorthy G.K."/>
            <person name="Gryganskyi A."/>
            <person name="Culley D."/>
            <person name="Magnuson J.K."/>
            <person name="James T.Y."/>
            <person name="O'Malley M.A."/>
            <person name="Stajich J.E."/>
            <person name="Spatafora J.W."/>
            <person name="Visel A."/>
            <person name="Grigoriev I.V."/>
        </authorList>
    </citation>
    <scope>NUCLEOTIDE SEQUENCE [LARGE SCALE GENOMIC DNA]</scope>
    <source>
        <strain evidence="3 4">CBS 129021</strain>
    </source>
</reference>
<dbReference type="GeneID" id="63774687"/>
<dbReference type="RefSeq" id="XP_040713927.1">
    <property type="nucleotide sequence ID" value="XM_040858475.1"/>
</dbReference>
<evidence type="ECO:0000313" key="3">
    <source>
        <dbReference type="EMBL" id="ORY62091.1"/>
    </source>
</evidence>
<protein>
    <submittedName>
        <fullName evidence="3">Uncharacterized protein</fullName>
    </submittedName>
</protein>
<feature type="region of interest" description="Disordered" evidence="1">
    <location>
        <begin position="1"/>
        <end position="81"/>
    </location>
</feature>
<keyword evidence="2" id="KW-1133">Transmembrane helix</keyword>
<feature type="compositionally biased region" description="Polar residues" evidence="1">
    <location>
        <begin position="14"/>
        <end position="23"/>
    </location>
</feature>
<keyword evidence="2" id="KW-0812">Transmembrane</keyword>
<dbReference type="InParanoid" id="A0A1Y2DS35"/>
<feature type="compositionally biased region" description="Polar residues" evidence="1">
    <location>
        <begin position="57"/>
        <end position="77"/>
    </location>
</feature>
<evidence type="ECO:0000313" key="4">
    <source>
        <dbReference type="Proteomes" id="UP000193689"/>
    </source>
</evidence>
<accession>A0A1Y2DS35</accession>
<dbReference type="OrthoDB" id="5342924at2759"/>
<sequence>MKYSRKNEDPAPQNRKSFSTSQRLLDDLNEDFSNDGCSPEETTSVDKTDQESAKFLDQSQAAAEDSTSLSNPENQGTEPKRVSVKNERHYLVLFFVFHLPSMTITFILSGIYLVGYQWTADSGQINALLFAAKLHDALMIASLSNILFHRIRHNLLITRGYSTRGILFGLLIAPFQVTNPLFLIGRPFVASIKYAFASPTELTTNLLVIIVFILAALSAPCSSIVLLPRYNWWPLPENHQLPSYSDQSTAAYWILALRSSSYFLFTSTRQCLQIISGTKADPHAEHSPLSFAICSVD</sequence>
<evidence type="ECO:0000256" key="2">
    <source>
        <dbReference type="SAM" id="Phobius"/>
    </source>
</evidence>
<feature type="transmembrane region" description="Helical" evidence="2">
    <location>
        <begin position="205"/>
        <end position="227"/>
    </location>
</feature>
<evidence type="ECO:0000256" key="1">
    <source>
        <dbReference type="SAM" id="MobiDB-lite"/>
    </source>
</evidence>